<keyword evidence="1" id="KW-0812">Transmembrane</keyword>
<sequence length="318" mass="34680">MSKFRFFSVDTGQVTGVIFMARITCVTCVCLCSRVAARLPPRRRAVRGTARLMFMLTSERVKWGAVAGLFGSAFLESVRWTRERPVRVKRCGGGGGHFRGHGNGGSWIMACVTQPAPTKDEPAAMDPVRLVRDVSVTLEGLLAELGAEGNGLGEKARSLPDLPDTTQQQIRRIAYLRNRVMHDGFDPPPHDLEQYLDDARRARSTLSTLAGRPEHGTAAAVRPEASSEFSRKAVRGMRVMTLVVSIVVMVSLYRDGLNLLHYYPEVAWPYYGGVGGLLLLEALITLSRMDHPLVGGVANALAAANLLAALYFASSQLL</sequence>
<protein>
    <submittedName>
        <fullName evidence="2">Uncharacterized protein</fullName>
    </submittedName>
</protein>
<keyword evidence="1" id="KW-0472">Membrane</keyword>
<evidence type="ECO:0000256" key="1">
    <source>
        <dbReference type="SAM" id="Phobius"/>
    </source>
</evidence>
<dbReference type="EMBL" id="CP021084">
    <property type="protein sequence ID" value="ASN83450.1"/>
    <property type="molecule type" value="Genomic_DNA"/>
</dbReference>
<proteinExistence type="predicted"/>
<organism evidence="2 3">
    <name type="scientific">Deinococcus ficus</name>
    <dbReference type="NCBI Taxonomy" id="317577"/>
    <lineage>
        <taxon>Bacteria</taxon>
        <taxon>Thermotogati</taxon>
        <taxon>Deinococcota</taxon>
        <taxon>Deinococci</taxon>
        <taxon>Deinococcales</taxon>
        <taxon>Deinococcaceae</taxon>
        <taxon>Deinococcus</taxon>
    </lineage>
</organism>
<gene>
    <name evidence="2" type="ORF">DFI_19830</name>
</gene>
<geneLocation type="plasmid" evidence="3">
    <name>pdfi3</name>
</geneLocation>
<feature type="transmembrane region" description="Helical" evidence="1">
    <location>
        <begin position="236"/>
        <end position="254"/>
    </location>
</feature>
<dbReference type="Proteomes" id="UP000259030">
    <property type="component" value="Plasmid pDFI3"/>
</dbReference>
<reference evidence="2 3" key="1">
    <citation type="submission" date="2017-05" db="EMBL/GenBank/DDBJ databases">
        <title>The complete genome sequence of Deinococcus ficus isolated from the rhizosphere of the Ficus religiosa L. in Taiwan.</title>
        <authorList>
            <person name="Wu K.-M."/>
            <person name="Liao T.-L."/>
            <person name="Liu Y.-M."/>
            <person name="Young C.-C."/>
            <person name="Tsai S.-F."/>
        </authorList>
    </citation>
    <scope>NUCLEOTIDE SEQUENCE [LARGE SCALE GENOMIC DNA]</scope>
    <source>
        <strain evidence="2 3">CC-FR2-10</strain>
        <plasmid evidence="3">pdfi3</plasmid>
    </source>
</reference>
<evidence type="ECO:0000313" key="3">
    <source>
        <dbReference type="Proteomes" id="UP000259030"/>
    </source>
</evidence>
<keyword evidence="2" id="KW-0614">Plasmid</keyword>
<dbReference type="KEGG" id="dfc:DFI_19830"/>
<feature type="transmembrane region" description="Helical" evidence="1">
    <location>
        <begin position="293"/>
        <end position="313"/>
    </location>
</feature>
<keyword evidence="3" id="KW-1185">Reference proteome</keyword>
<feature type="transmembrane region" description="Helical" evidence="1">
    <location>
        <begin position="12"/>
        <end position="37"/>
    </location>
</feature>
<feature type="transmembrane region" description="Helical" evidence="1">
    <location>
        <begin position="266"/>
        <end position="286"/>
    </location>
</feature>
<evidence type="ECO:0000313" key="2">
    <source>
        <dbReference type="EMBL" id="ASN83450.1"/>
    </source>
</evidence>
<keyword evidence="1" id="KW-1133">Transmembrane helix</keyword>
<accession>A0A221T3K5</accession>
<name>A0A221T3K5_9DEIO</name>
<dbReference type="AlphaFoldDB" id="A0A221T3K5"/>